<evidence type="ECO:0000256" key="1">
    <source>
        <dbReference type="SAM" id="MobiDB-lite"/>
    </source>
</evidence>
<organism evidence="3 4">
    <name type="scientific">Armillaria novae-zelandiae</name>
    <dbReference type="NCBI Taxonomy" id="153914"/>
    <lineage>
        <taxon>Eukaryota</taxon>
        <taxon>Fungi</taxon>
        <taxon>Dikarya</taxon>
        <taxon>Basidiomycota</taxon>
        <taxon>Agaricomycotina</taxon>
        <taxon>Agaricomycetes</taxon>
        <taxon>Agaricomycetidae</taxon>
        <taxon>Agaricales</taxon>
        <taxon>Marasmiineae</taxon>
        <taxon>Physalacriaceae</taxon>
        <taxon>Armillaria</taxon>
    </lineage>
</organism>
<sequence>MQSRSSHSQATSPSKQPGNYTTIIRASGPIKESFLIDPTLSVPPSLLPPKTPHETVTKENGVKVIQRNNLNIIAKKGRIEADIDIIRPKSDEEARCRIDIRARDDIWIELNLHGTVSPDDPTRVLLPLCLLDVRSSSGNIYLYISRKCLEGPLNVTTRYGVYFSPVVLKDLNIFSESEKWRKQRKECFLGNFAGWSEGLKDAINLKAKAGRVSVEYIEEAPGGAESDRMLLTKDSGGEWQVMYNGHWQALSGPARQQGRQGQAGRGRVKQSVGRRL</sequence>
<name>A0AA39N833_9AGAR</name>
<feature type="domain" description="DUF7330" evidence="2">
    <location>
        <begin position="19"/>
        <end position="219"/>
    </location>
</feature>
<accession>A0AA39N833</accession>
<evidence type="ECO:0000313" key="3">
    <source>
        <dbReference type="EMBL" id="KAK0460763.1"/>
    </source>
</evidence>
<comment type="caution">
    <text evidence="3">The sequence shown here is derived from an EMBL/GenBank/DDBJ whole genome shotgun (WGS) entry which is preliminary data.</text>
</comment>
<protein>
    <recommendedName>
        <fullName evidence="2">DUF7330 domain-containing protein</fullName>
    </recommendedName>
</protein>
<feature type="region of interest" description="Disordered" evidence="1">
    <location>
        <begin position="252"/>
        <end position="276"/>
    </location>
</feature>
<proteinExistence type="predicted"/>
<evidence type="ECO:0000313" key="4">
    <source>
        <dbReference type="Proteomes" id="UP001175227"/>
    </source>
</evidence>
<dbReference type="Proteomes" id="UP001175227">
    <property type="component" value="Unassembled WGS sequence"/>
</dbReference>
<gene>
    <name evidence="3" type="ORF">IW261DRAFT_1533293</name>
</gene>
<dbReference type="InterPro" id="IPR055754">
    <property type="entry name" value="DUF7330"/>
</dbReference>
<keyword evidence="4" id="KW-1185">Reference proteome</keyword>
<feature type="compositionally biased region" description="Basic residues" evidence="1">
    <location>
        <begin position="266"/>
        <end position="276"/>
    </location>
</feature>
<feature type="region of interest" description="Disordered" evidence="1">
    <location>
        <begin position="1"/>
        <end position="22"/>
    </location>
</feature>
<dbReference type="Pfam" id="PF24016">
    <property type="entry name" value="DUF7330"/>
    <property type="match status" value="1"/>
</dbReference>
<reference evidence="3" key="1">
    <citation type="submission" date="2023-06" db="EMBL/GenBank/DDBJ databases">
        <authorList>
            <consortium name="Lawrence Berkeley National Laboratory"/>
            <person name="Ahrendt S."/>
            <person name="Sahu N."/>
            <person name="Indic B."/>
            <person name="Wong-Bajracharya J."/>
            <person name="Merenyi Z."/>
            <person name="Ke H.-M."/>
            <person name="Monk M."/>
            <person name="Kocsube S."/>
            <person name="Drula E."/>
            <person name="Lipzen A."/>
            <person name="Balint B."/>
            <person name="Henrissat B."/>
            <person name="Andreopoulos B."/>
            <person name="Martin F.M."/>
            <person name="Harder C.B."/>
            <person name="Rigling D."/>
            <person name="Ford K.L."/>
            <person name="Foster G.D."/>
            <person name="Pangilinan J."/>
            <person name="Papanicolaou A."/>
            <person name="Barry K."/>
            <person name="LaButti K."/>
            <person name="Viragh M."/>
            <person name="Koriabine M."/>
            <person name="Yan M."/>
            <person name="Riley R."/>
            <person name="Champramary S."/>
            <person name="Plett K.L."/>
            <person name="Tsai I.J."/>
            <person name="Slot J."/>
            <person name="Sipos G."/>
            <person name="Plett J."/>
            <person name="Nagy L.G."/>
            <person name="Grigoriev I.V."/>
        </authorList>
    </citation>
    <scope>NUCLEOTIDE SEQUENCE</scope>
    <source>
        <strain evidence="3">ICMP 16352</strain>
    </source>
</reference>
<dbReference type="EMBL" id="JAUEPR010000168">
    <property type="protein sequence ID" value="KAK0460763.1"/>
    <property type="molecule type" value="Genomic_DNA"/>
</dbReference>
<evidence type="ECO:0000259" key="2">
    <source>
        <dbReference type="Pfam" id="PF24016"/>
    </source>
</evidence>
<dbReference type="AlphaFoldDB" id="A0AA39N833"/>